<dbReference type="PANTHER" id="PTHR35038">
    <property type="entry name" value="DISSIMILATORY SULFITE REDUCTASE SIRA"/>
    <property type="match status" value="1"/>
</dbReference>
<keyword evidence="1" id="KW-0732">Signal</keyword>
<dbReference type="InterPro" id="IPR051829">
    <property type="entry name" value="Multiheme_Cytochr_ET"/>
</dbReference>
<feature type="domain" description="OmcA-like N-terminal" evidence="2">
    <location>
        <begin position="61"/>
        <end position="241"/>
    </location>
</feature>
<dbReference type="PANTHER" id="PTHR35038:SF6">
    <property type="entry name" value="SURFACE LOCALIZED DECAHEME CYTOCHROME C LIPOPROTEIN"/>
    <property type="match status" value="1"/>
</dbReference>
<evidence type="ECO:0000256" key="1">
    <source>
        <dbReference type="ARBA" id="ARBA00022729"/>
    </source>
</evidence>
<dbReference type="RefSeq" id="WP_080916186.1">
    <property type="nucleotide sequence ID" value="NZ_CP020472.1"/>
</dbReference>
<evidence type="ECO:0000259" key="3">
    <source>
        <dbReference type="Pfam" id="PF22113"/>
    </source>
</evidence>
<feature type="domain" description="Outer membrane cytochrome MtrC/MtrF-like" evidence="3">
    <location>
        <begin position="609"/>
        <end position="797"/>
    </location>
</feature>
<dbReference type="InterPro" id="IPR054337">
    <property type="entry name" value="Mtrc-MtrF-like_dom_II/IV"/>
</dbReference>
<dbReference type="Proteomes" id="UP000191820">
    <property type="component" value="Chromosome"/>
</dbReference>
<gene>
    <name evidence="4" type="ORF">SJ2017_2822</name>
</gene>
<dbReference type="InterPro" id="IPR036280">
    <property type="entry name" value="Multihaem_cyt_sf"/>
</dbReference>
<dbReference type="Gene3D" id="3.90.10.10">
    <property type="entry name" value="Cytochrome C3"/>
    <property type="match status" value="3"/>
</dbReference>
<dbReference type="InterPro" id="IPR020014">
    <property type="entry name" value="Decahaem_cyt-c_OmcA/MtrC"/>
</dbReference>
<evidence type="ECO:0000259" key="2">
    <source>
        <dbReference type="Pfam" id="PF22112"/>
    </source>
</evidence>
<dbReference type="Pfam" id="PF22113">
    <property type="entry name" value="Mtrc-MtrF_II-IV_dom"/>
    <property type="match status" value="2"/>
</dbReference>
<protein>
    <submittedName>
        <fullName evidence="4">Cytochrome c</fullName>
    </submittedName>
</protein>
<dbReference type="NCBIfam" id="TIGR03507">
    <property type="entry name" value="decahem_SO1788"/>
    <property type="match status" value="1"/>
</dbReference>
<dbReference type="PROSITE" id="PS51257">
    <property type="entry name" value="PROKAR_LIPOPROTEIN"/>
    <property type="match status" value="1"/>
</dbReference>
<evidence type="ECO:0000313" key="4">
    <source>
        <dbReference type="EMBL" id="ARD23103.1"/>
    </source>
</evidence>
<dbReference type="EMBL" id="CP020472">
    <property type="protein sequence ID" value="ARD23103.1"/>
    <property type="molecule type" value="Genomic_DNA"/>
</dbReference>
<dbReference type="SUPFAM" id="SSF48695">
    <property type="entry name" value="Multiheme cytochromes"/>
    <property type="match status" value="1"/>
</dbReference>
<proteinExistence type="predicted"/>
<organism evidence="4 5">
    <name type="scientific">Shewanella japonica</name>
    <dbReference type="NCBI Taxonomy" id="93973"/>
    <lineage>
        <taxon>Bacteria</taxon>
        <taxon>Pseudomonadati</taxon>
        <taxon>Pseudomonadota</taxon>
        <taxon>Gammaproteobacteria</taxon>
        <taxon>Alteromonadales</taxon>
        <taxon>Shewanellaceae</taxon>
        <taxon>Shewanella</taxon>
    </lineage>
</organism>
<evidence type="ECO:0000313" key="5">
    <source>
        <dbReference type="Proteomes" id="UP000191820"/>
    </source>
</evidence>
<reference evidence="4 5" key="1">
    <citation type="submission" date="2017-03" db="EMBL/GenBank/DDBJ databases">
        <title>Genome sequencing of Shewanella japonica KCTC 22435.</title>
        <authorList>
            <person name="Kim K.M."/>
        </authorList>
    </citation>
    <scope>NUCLEOTIDE SEQUENCE [LARGE SCALE GENOMIC DNA]</scope>
    <source>
        <strain evidence="4 5">KCTC 22435</strain>
    </source>
</reference>
<feature type="domain" description="Outer membrane cytochrome MtrC/MtrF-like" evidence="3">
    <location>
        <begin position="254"/>
        <end position="404"/>
    </location>
</feature>
<sequence>MMSKLLIRKYKKWITPLVLVPMVALTACSGDDGKNGDDGESGDINIAISSAKSLQAEIEKVTIDESLQVSFEFYLSNANGVAVSGLADVASISTLGAGIAKLGVQQRRVRPLNEADSATVVTTAETDLSPQWTSYINNVVEPGDVADNDLEEGWDKHKGTQWQASIESDCKEACIEAIGNGLYRYTFSQPLDSYSNIDGINTEYNVENIHRVYLELMPFSDADISTMLVNTTFDFDPTTGVSASAEDTRVLLTAEQSCYRCHTNDLSADNRLLMHGNKRFDYEGCVMCHTSYSGDPETGVSIGMASLVHKIHKSDYLVIGYNGSVHDYSDLTYPGDMHQCQQCHIEDGAPQANFYQYPGQETCLSCHEKYAPDTWNGTAVGLFHDRDAFPDAWAMSCSGCHPDSHNPLGSAIFHNATVSVTDSLIEQYQFALTDSVVDEAQDTLTATLTFNQLSTNPDADPAIDNLWLVASGNPQQDVMPENNGQRKVWDLVSSSEDITLIRESSVVTVTINNAGVADLGLNTTGTLYAKVMVCGDKLTGLAASCEALETESSIVLAEVPADAAIPLTTNVELYTELVNNQKCIACHDEQFHQRVNEAHSKISTPANGATCGACHSPQVATTLADGSCQSCHTNDMVKYMNATRKHTPGDASIKSFRTINNSLGYRELVHSLHANTRTTKGYTGSEREAMTYPASANDCRACHDEGQLQMDTLAAQDSVIVAARDATLSGQVSEYSPTVAVCASCHNTEASWAAHAESFGGVFQQDASSGAIYQPGDESCQTCHGEGKSLGIDVMHGLN</sequence>
<accession>A0ABM6JLQ2</accession>
<name>A0ABM6JLQ2_9GAMM</name>
<dbReference type="InterPro" id="IPR054336">
    <property type="entry name" value="OmcA-like_N"/>
</dbReference>
<dbReference type="Pfam" id="PF22112">
    <property type="entry name" value="OmcA-like_N"/>
    <property type="match status" value="1"/>
</dbReference>
<keyword evidence="5" id="KW-1185">Reference proteome</keyword>